<proteinExistence type="predicted"/>
<evidence type="ECO:0000313" key="2">
    <source>
        <dbReference type="Proteomes" id="UP000006327"/>
    </source>
</evidence>
<organism evidence="1 2">
    <name type="scientific">Paraglaciecola arctica BSs20135</name>
    <dbReference type="NCBI Taxonomy" id="493475"/>
    <lineage>
        <taxon>Bacteria</taxon>
        <taxon>Pseudomonadati</taxon>
        <taxon>Pseudomonadota</taxon>
        <taxon>Gammaproteobacteria</taxon>
        <taxon>Alteromonadales</taxon>
        <taxon>Alteromonadaceae</taxon>
        <taxon>Paraglaciecola</taxon>
    </lineage>
</organism>
<dbReference type="RefSeq" id="WP_007618118.1">
    <property type="nucleotide sequence ID" value="NZ_BAEO01000015.1"/>
</dbReference>
<gene>
    <name evidence="1" type="ORF">GARC_1393</name>
</gene>
<comment type="caution">
    <text evidence="1">The sequence shown here is derived from an EMBL/GenBank/DDBJ whole genome shotgun (WGS) entry which is preliminary data.</text>
</comment>
<accession>K6YP21</accession>
<keyword evidence="2" id="KW-1185">Reference proteome</keyword>
<sequence>MDDFPLHNRLNLDRCGGHEFAELGYHFHVAEPGKNAIIACHVGEVGCALDNDSALCDASVRPPRRPR</sequence>
<name>K6YP21_9ALTE</name>
<dbReference type="AlphaFoldDB" id="K6YP21"/>
<dbReference type="EMBL" id="BAEO01000015">
    <property type="protein sequence ID" value="GAC18368.1"/>
    <property type="molecule type" value="Genomic_DNA"/>
</dbReference>
<dbReference type="STRING" id="493475.GARC_1393"/>
<dbReference type="OrthoDB" id="9796530at2"/>
<protein>
    <submittedName>
        <fullName evidence="1">Uncharacterized protein</fullName>
    </submittedName>
</protein>
<dbReference type="Proteomes" id="UP000006327">
    <property type="component" value="Unassembled WGS sequence"/>
</dbReference>
<reference evidence="1 2" key="1">
    <citation type="journal article" date="2017" name="Antonie Van Leeuwenhoek">
        <title>Rhizobium rhizosphaerae sp. nov., a novel species isolated from rice rhizosphere.</title>
        <authorList>
            <person name="Zhao J.J."/>
            <person name="Zhang J."/>
            <person name="Zhang R.J."/>
            <person name="Zhang C.W."/>
            <person name="Yin H.Q."/>
            <person name="Zhang X.X."/>
        </authorList>
    </citation>
    <scope>NUCLEOTIDE SEQUENCE [LARGE SCALE GENOMIC DNA]</scope>
    <source>
        <strain evidence="1 2">BSs20135</strain>
    </source>
</reference>
<evidence type="ECO:0000313" key="1">
    <source>
        <dbReference type="EMBL" id="GAC18368.1"/>
    </source>
</evidence>